<gene>
    <name evidence="3" type="ORF">MS3_00004699</name>
</gene>
<dbReference type="PANTHER" id="PTHR11360">
    <property type="entry name" value="MONOCARBOXYLATE TRANSPORTER"/>
    <property type="match status" value="1"/>
</dbReference>
<feature type="transmembrane region" description="Helical" evidence="2">
    <location>
        <begin position="79"/>
        <end position="95"/>
    </location>
</feature>
<feature type="transmembrane region" description="Helical" evidence="2">
    <location>
        <begin position="632"/>
        <end position="652"/>
    </location>
</feature>
<feature type="transmembrane region" description="Helical" evidence="2">
    <location>
        <begin position="169"/>
        <end position="187"/>
    </location>
</feature>
<reference evidence="3" key="3">
    <citation type="submission" date="2021-06" db="EMBL/GenBank/DDBJ databases">
        <title>Chromosome-level genome assembly for S. haematobium.</title>
        <authorList>
            <person name="Stroehlein A.J."/>
        </authorList>
    </citation>
    <scope>NUCLEOTIDE SEQUENCE</scope>
</reference>
<dbReference type="InterPro" id="IPR036259">
    <property type="entry name" value="MFS_trans_sf"/>
</dbReference>
<accession>A0A6A5DGZ8</accession>
<reference evidence="3" key="4">
    <citation type="journal article" date="2022" name="PLoS Pathog.">
        <title>Chromosome-level genome of Schistosoma haematobium underpins genome-wide explorations of molecular variation.</title>
        <authorList>
            <person name="Stroehlein A.J."/>
            <person name="Korhonen P.K."/>
            <person name="Lee V.V."/>
            <person name="Ralph S.A."/>
            <person name="Mentink-Kane M."/>
            <person name="You H."/>
            <person name="McManus D.P."/>
            <person name="Tchuente L.T."/>
            <person name="Stothard J.R."/>
            <person name="Kaur P."/>
            <person name="Dudchenko O."/>
            <person name="Aiden E.L."/>
            <person name="Yang B."/>
            <person name="Yang H."/>
            <person name="Emery A.M."/>
            <person name="Webster B.L."/>
            <person name="Brindley P.J."/>
            <person name="Rollinson D."/>
            <person name="Chang B.C.H."/>
            <person name="Gasser R.B."/>
            <person name="Young N.D."/>
        </authorList>
    </citation>
    <scope>NUCLEOTIDE SEQUENCE</scope>
</reference>
<dbReference type="CTD" id="24594805"/>
<sequence>MSTVYVDRGMAWCTVVGGFVANVLLGGLGKSYSLVMEAFQEVFECGSAYLFLAGGLIYTLMYCLSLVNHLISKRYGSRPVVMVGAFGSCISLLIASCSPNLALWVVAVGFGIGASLSCIYFTVFAVVGCCFKRYLGLANGISVAGVSVGQMVFPSLITTLNTTYGARGGGVIMAAICLHLLITAALMPRHIIDPDAPVVPSEKVETGKSKRKSCKSQSKSKEDKQLIASEDLLNADKQSTAIDSDKKLQSPVDEFFSKLDNQRDVVHSVNAIIHSSSTLSLSRVSVLSLSTHHVKYLTRGLVIVYIVGKTFGDVGDVSVSFIAPVFGTELALSPTIINRAIAVAGVGDLITRVGVGWLTDRPACVGRRGLLLAVTWIIEGLNAFAFAELNRLYGKYALVWILPTYVTCGEGEISIYQLMNEYTAQQAVRSALFYGYETWPLRVEDTHKLLVFNHKCLRNIAHIFYDHRVSNSEVRCKALGNDDGEPVDEVMNLHRLRLLGHVLRMPEHRLPRRVMLIGVDDGWKKVRGGQTKTWHQSLESLTSSLSHIITDVNGDVVDSNGKSLLIASYFICSAIHGICSGTAMTQMVVVLCDWVGSSQLAQSLAVTMVILGLVISPGQFLMGFVADYTGTFVWSLRICGVILLCGGFTLFLEFPVRRLYPSANNHHDNNKSKPIEQCIPVKDIEAQDIMCDNVVNGLTNSGKCHSFINSTIPIDNNLSPLINTNGQITN</sequence>
<feature type="transmembrane region" description="Helical" evidence="2">
    <location>
        <begin position="604"/>
        <end position="626"/>
    </location>
</feature>
<dbReference type="SUPFAM" id="SSF103473">
    <property type="entry name" value="MFS general substrate transporter"/>
    <property type="match status" value="2"/>
</dbReference>
<evidence type="ECO:0000256" key="1">
    <source>
        <dbReference type="SAM" id="MobiDB-lite"/>
    </source>
</evidence>
<dbReference type="RefSeq" id="XP_051072854.1">
    <property type="nucleotide sequence ID" value="XM_051212667.1"/>
</dbReference>
<dbReference type="Gene3D" id="1.20.1250.20">
    <property type="entry name" value="MFS general substrate transporter like domains"/>
    <property type="match status" value="2"/>
</dbReference>
<dbReference type="InterPro" id="IPR050327">
    <property type="entry name" value="Proton-linked_MCT"/>
</dbReference>
<organism evidence="3 4">
    <name type="scientific">Schistosoma haematobium</name>
    <name type="common">Blood fluke</name>
    <dbReference type="NCBI Taxonomy" id="6185"/>
    <lineage>
        <taxon>Eukaryota</taxon>
        <taxon>Metazoa</taxon>
        <taxon>Spiralia</taxon>
        <taxon>Lophotrochozoa</taxon>
        <taxon>Platyhelminthes</taxon>
        <taxon>Trematoda</taxon>
        <taxon>Digenea</taxon>
        <taxon>Strigeidida</taxon>
        <taxon>Schistosomatoidea</taxon>
        <taxon>Schistosomatidae</taxon>
        <taxon>Schistosoma</taxon>
    </lineage>
</organism>
<dbReference type="GO" id="GO:0022857">
    <property type="term" value="F:transmembrane transporter activity"/>
    <property type="evidence" value="ECO:0007669"/>
    <property type="project" value="InterPro"/>
</dbReference>
<feature type="transmembrane region" description="Helical" evidence="2">
    <location>
        <begin position="48"/>
        <end position="67"/>
    </location>
</feature>
<dbReference type="PANTHER" id="PTHR11360:SF284">
    <property type="entry name" value="EG:103B4.3 PROTEIN-RELATED"/>
    <property type="match status" value="1"/>
</dbReference>
<protein>
    <submittedName>
        <fullName evidence="3">Uncharacterized protein</fullName>
    </submittedName>
</protein>
<dbReference type="Pfam" id="PF07690">
    <property type="entry name" value="MFS_1"/>
    <property type="match status" value="1"/>
</dbReference>
<keyword evidence="2" id="KW-0812">Transmembrane</keyword>
<evidence type="ECO:0000313" key="3">
    <source>
        <dbReference type="EMBL" id="KAH9592957.1"/>
    </source>
</evidence>
<evidence type="ECO:0000313" key="4">
    <source>
        <dbReference type="Proteomes" id="UP000471633"/>
    </source>
</evidence>
<name>A0A6A5DGZ8_SCHHA</name>
<evidence type="ECO:0000256" key="2">
    <source>
        <dbReference type="SAM" id="Phobius"/>
    </source>
</evidence>
<keyword evidence="2" id="KW-1133">Transmembrane helix</keyword>
<reference evidence="3" key="1">
    <citation type="journal article" date="2012" name="Nat. Genet.">
        <title>Whole-genome sequence of Schistosoma haematobium.</title>
        <authorList>
            <person name="Young N.D."/>
            <person name="Jex A.R."/>
            <person name="Li B."/>
            <person name="Liu S."/>
            <person name="Yang L."/>
            <person name="Xiong Z."/>
            <person name="Li Y."/>
            <person name="Cantacessi C."/>
            <person name="Hall R.S."/>
            <person name="Xu X."/>
            <person name="Chen F."/>
            <person name="Wu X."/>
            <person name="Zerlotini A."/>
            <person name="Oliveira G."/>
            <person name="Hofmann A."/>
            <person name="Zhang G."/>
            <person name="Fang X."/>
            <person name="Kang Y."/>
            <person name="Campbell B.E."/>
            <person name="Loukas A."/>
            <person name="Ranganathan S."/>
            <person name="Rollinson D."/>
            <person name="Rinaldi G."/>
            <person name="Brindley P.J."/>
            <person name="Yang H."/>
            <person name="Wang J."/>
            <person name="Wang J."/>
            <person name="Gasser R.B."/>
        </authorList>
    </citation>
    <scope>NUCLEOTIDE SEQUENCE</scope>
</reference>
<proteinExistence type="predicted"/>
<feature type="transmembrane region" description="Helical" evidence="2">
    <location>
        <begin position="134"/>
        <end position="157"/>
    </location>
</feature>
<dbReference type="GeneID" id="24594805"/>
<reference evidence="3" key="2">
    <citation type="journal article" date="2019" name="Gigascience">
        <title>High-quality Schistosoma haematobium genome achieved by single-molecule and long-range sequencing.</title>
        <authorList>
            <person name="Stroehlein A.J."/>
            <person name="Korhonen P.K."/>
            <person name="Chong T.M."/>
            <person name="Lim Y.L."/>
            <person name="Chan K.G."/>
            <person name="Webster B."/>
            <person name="Rollinson D."/>
            <person name="Brindley P.J."/>
            <person name="Gasser R.B."/>
            <person name="Young N.D."/>
        </authorList>
    </citation>
    <scope>NUCLEOTIDE SEQUENCE</scope>
</reference>
<dbReference type="Proteomes" id="UP000471633">
    <property type="component" value="Unassembled WGS sequence"/>
</dbReference>
<feature type="transmembrane region" description="Helical" evidence="2">
    <location>
        <begin position="9"/>
        <end position="28"/>
    </location>
</feature>
<dbReference type="AlphaFoldDB" id="A0A6A5DGZ8"/>
<feature type="region of interest" description="Disordered" evidence="1">
    <location>
        <begin position="200"/>
        <end position="223"/>
    </location>
</feature>
<dbReference type="EMBL" id="AMPZ03000002">
    <property type="protein sequence ID" value="KAH9592957.1"/>
    <property type="molecule type" value="Genomic_DNA"/>
</dbReference>
<keyword evidence="4" id="KW-1185">Reference proteome</keyword>
<keyword evidence="2" id="KW-0472">Membrane</keyword>
<dbReference type="InterPro" id="IPR011701">
    <property type="entry name" value="MFS"/>
</dbReference>
<comment type="caution">
    <text evidence="3">The sequence shown here is derived from an EMBL/GenBank/DDBJ whole genome shotgun (WGS) entry which is preliminary data.</text>
</comment>
<feature type="transmembrane region" description="Helical" evidence="2">
    <location>
        <begin position="101"/>
        <end position="127"/>
    </location>
</feature>